<dbReference type="SUPFAM" id="SSF53271">
    <property type="entry name" value="PRTase-like"/>
    <property type="match status" value="1"/>
</dbReference>
<reference evidence="4 5" key="1">
    <citation type="submission" date="2019-11" db="EMBL/GenBank/DDBJ databases">
        <authorList>
            <person name="Khan S.A."/>
            <person name="Jeon C.O."/>
            <person name="Chun B.H."/>
        </authorList>
    </citation>
    <scope>NUCLEOTIDE SEQUENCE [LARGE SCALE GENOMIC DNA]</scope>
    <source>
        <strain evidence="4 5">IMCC 1097</strain>
    </source>
</reference>
<dbReference type="Pfam" id="PF00156">
    <property type="entry name" value="Pribosyltran"/>
    <property type="match status" value="1"/>
</dbReference>
<dbReference type="Proteomes" id="UP000388235">
    <property type="component" value="Chromosome"/>
</dbReference>
<protein>
    <submittedName>
        <fullName evidence="4">Phosphoribosyltransferase</fullName>
    </submittedName>
</protein>
<evidence type="ECO:0000259" key="3">
    <source>
        <dbReference type="Pfam" id="PF00156"/>
    </source>
</evidence>
<feature type="domain" description="Phosphoribosyltransferase" evidence="3">
    <location>
        <begin position="22"/>
        <end position="140"/>
    </location>
</feature>
<dbReference type="PANTHER" id="PTHR43363:SF1">
    <property type="entry name" value="HYPOXANTHINE-GUANINE PHOSPHORIBOSYLTRANSFERASE"/>
    <property type="match status" value="1"/>
</dbReference>
<dbReference type="Gene3D" id="3.40.50.2020">
    <property type="match status" value="1"/>
</dbReference>
<dbReference type="GO" id="GO:0016757">
    <property type="term" value="F:glycosyltransferase activity"/>
    <property type="evidence" value="ECO:0007669"/>
    <property type="project" value="UniProtKB-KW"/>
</dbReference>
<dbReference type="CDD" id="cd06223">
    <property type="entry name" value="PRTases_typeI"/>
    <property type="match status" value="1"/>
</dbReference>
<dbReference type="OrthoDB" id="307631at2"/>
<organism evidence="4 5">
    <name type="scientific">Litorivicinus lipolyticus</name>
    <dbReference type="NCBI Taxonomy" id="418701"/>
    <lineage>
        <taxon>Bacteria</taxon>
        <taxon>Pseudomonadati</taxon>
        <taxon>Pseudomonadota</taxon>
        <taxon>Gammaproteobacteria</taxon>
        <taxon>Oceanospirillales</taxon>
        <taxon>Litorivicinaceae</taxon>
        <taxon>Litorivicinus</taxon>
    </lineage>
</organism>
<accession>A0A5Q2QEI6</accession>
<evidence type="ECO:0000256" key="1">
    <source>
        <dbReference type="ARBA" id="ARBA00022676"/>
    </source>
</evidence>
<gene>
    <name evidence="4" type="ORF">GH975_09400</name>
</gene>
<sequence>MPQPAQQRYRFSYADIHHTLGLAAQEVIESGLEFDYILAIGGGGYIPARILRTYLNRPILSVALSRYSDDAPPSDTPLKLQWTEGFAEAIRGKRLLVVDEVDDQRTTLAWCLNELNHESPSALSVLVLHDKNKRKNAEYPDYVDRVFVGQRIEDYWVEYPWDALDIYGHEETAQGLVDVEMPYGSH</sequence>
<keyword evidence="1 4" id="KW-0328">Glycosyltransferase</keyword>
<evidence type="ECO:0000313" key="5">
    <source>
        <dbReference type="Proteomes" id="UP000388235"/>
    </source>
</evidence>
<dbReference type="EMBL" id="CP045871">
    <property type="protein sequence ID" value="QGG80771.1"/>
    <property type="molecule type" value="Genomic_DNA"/>
</dbReference>
<dbReference type="RefSeq" id="WP_153714275.1">
    <property type="nucleotide sequence ID" value="NZ_CP045871.1"/>
</dbReference>
<dbReference type="AlphaFoldDB" id="A0A5Q2QEI6"/>
<dbReference type="InterPro" id="IPR029057">
    <property type="entry name" value="PRTase-like"/>
</dbReference>
<evidence type="ECO:0000256" key="2">
    <source>
        <dbReference type="ARBA" id="ARBA00022679"/>
    </source>
</evidence>
<dbReference type="KEGG" id="llp:GH975_09400"/>
<keyword evidence="5" id="KW-1185">Reference proteome</keyword>
<dbReference type="PANTHER" id="PTHR43363">
    <property type="entry name" value="HYPOXANTHINE PHOSPHORIBOSYLTRANSFERASE"/>
    <property type="match status" value="1"/>
</dbReference>
<name>A0A5Q2QEI6_9GAMM</name>
<evidence type="ECO:0000313" key="4">
    <source>
        <dbReference type="EMBL" id="QGG80771.1"/>
    </source>
</evidence>
<keyword evidence="2 4" id="KW-0808">Transferase</keyword>
<proteinExistence type="predicted"/>
<dbReference type="InterPro" id="IPR000836">
    <property type="entry name" value="PRTase_dom"/>
</dbReference>